<dbReference type="AlphaFoldDB" id="A0A7J3V1J8"/>
<sequence>MGINARACWGAGGGQGMPSEAYADAALRGAGFVRASSIQPRGAPLMTGCPALDSLTGGICGGVTYLFSGAPAFLDALLHNILVAGCSRGEVAYMNNTDYYGTRSEISPGRIALIAKQNGLDYTAVLERIIFTAAYSRERQPWAAGALERAVRESGRAALIAAHDISAFRGEAGEGSFEMDLVASSLWRLASETGAAAVFTSRDRRLCSSLVLDLSQVVVDFRSVKGGVRATLLRHPDRATPASALIAFPENWHGGDLMGRITPPFRQSYQDLLGSLRGAYLPLMRCQENRSGFELLVRDAWDREYAAMAASGIPIALDVMNLTANAHNRGEIEALKRELAEKEARIKALEAKVAALEYRTPGH</sequence>
<organism evidence="2">
    <name type="scientific">Candidatus Methanosuratincola petrocarbonis</name>
    <name type="common">ex Vanwonterghem et al. 2016</name>
    <dbReference type="NCBI Taxonomy" id="1867261"/>
    <lineage>
        <taxon>Archaea</taxon>
        <taxon>Thermoproteota</taxon>
        <taxon>Methanosuratincolia</taxon>
        <taxon>Candidatus Methanomethylicales</taxon>
        <taxon>Candidatus Methanomethylicaceae</taxon>
        <taxon>Candidatus Methanosuratincola (ex Vanwonterghem et al. 2016)</taxon>
    </lineage>
</organism>
<reference evidence="2" key="1">
    <citation type="journal article" date="2020" name="mSystems">
        <title>Genome- and Community-Level Interaction Insights into Carbon Utilization and Element Cycling Functions of Hydrothermarchaeota in Hydrothermal Sediment.</title>
        <authorList>
            <person name="Zhou Z."/>
            <person name="Liu Y."/>
            <person name="Xu W."/>
            <person name="Pan J."/>
            <person name="Luo Z.H."/>
            <person name="Li M."/>
        </authorList>
    </citation>
    <scope>NUCLEOTIDE SEQUENCE [LARGE SCALE GENOMIC DNA]</scope>
    <source>
        <strain evidence="2">SpSt-1038</strain>
    </source>
</reference>
<name>A0A7J3V1J8_9CREN</name>
<dbReference type="InterPro" id="IPR027417">
    <property type="entry name" value="P-loop_NTPase"/>
</dbReference>
<protein>
    <recommendedName>
        <fullName evidence="3">KaiC-like domain-containing protein</fullName>
    </recommendedName>
</protein>
<proteinExistence type="predicted"/>
<evidence type="ECO:0008006" key="3">
    <source>
        <dbReference type="Google" id="ProtNLM"/>
    </source>
</evidence>
<dbReference type="Gene3D" id="3.40.50.300">
    <property type="entry name" value="P-loop containing nucleotide triphosphate hydrolases"/>
    <property type="match status" value="1"/>
</dbReference>
<evidence type="ECO:0000256" key="1">
    <source>
        <dbReference type="SAM" id="Coils"/>
    </source>
</evidence>
<dbReference type="SUPFAM" id="SSF52540">
    <property type="entry name" value="P-loop containing nucleoside triphosphate hydrolases"/>
    <property type="match status" value="1"/>
</dbReference>
<comment type="caution">
    <text evidence="2">The sequence shown here is derived from an EMBL/GenBank/DDBJ whole genome shotgun (WGS) entry which is preliminary data.</text>
</comment>
<dbReference type="EMBL" id="DRVT01000072">
    <property type="protein sequence ID" value="HHI49719.1"/>
    <property type="molecule type" value="Genomic_DNA"/>
</dbReference>
<gene>
    <name evidence="2" type="ORF">ENL91_06075</name>
</gene>
<evidence type="ECO:0000313" key="2">
    <source>
        <dbReference type="EMBL" id="HHI49719.1"/>
    </source>
</evidence>
<feature type="coiled-coil region" evidence="1">
    <location>
        <begin position="325"/>
        <end position="359"/>
    </location>
</feature>
<keyword evidence="1" id="KW-0175">Coiled coil</keyword>
<accession>A0A7J3V1J8</accession>